<name>A0A392PG60_9FABA</name>
<sequence length="102" mass="11482">PIGKKLIRSRDVVFMENQTIEDIDKVKKTTPKKNISLSNVDPIRLHVHNLEIIGGDVQNGEPRDYVDDQQLGEEVNITTDNDEENDISQDENLGEAPKSSQV</sequence>
<evidence type="ECO:0000313" key="3">
    <source>
        <dbReference type="Proteomes" id="UP000265520"/>
    </source>
</evidence>
<keyword evidence="3" id="KW-1185">Reference proteome</keyword>
<comment type="caution">
    <text evidence="2">The sequence shown here is derived from an EMBL/GenBank/DDBJ whole genome shotgun (WGS) entry which is preliminary data.</text>
</comment>
<feature type="compositionally biased region" description="Acidic residues" evidence="1">
    <location>
        <begin position="80"/>
        <end position="93"/>
    </location>
</feature>
<reference evidence="2 3" key="1">
    <citation type="journal article" date="2018" name="Front. Plant Sci.">
        <title>Red Clover (Trifolium pratense) and Zigzag Clover (T. medium) - A Picture of Genomic Similarities and Differences.</title>
        <authorList>
            <person name="Dluhosova J."/>
            <person name="Istvanek J."/>
            <person name="Nedelnik J."/>
            <person name="Repkova J."/>
        </authorList>
    </citation>
    <scope>NUCLEOTIDE SEQUENCE [LARGE SCALE GENOMIC DNA]</scope>
    <source>
        <strain evidence="3">cv. 10/8</strain>
        <tissue evidence="2">Leaf</tissue>
    </source>
</reference>
<feature type="region of interest" description="Disordered" evidence="1">
    <location>
        <begin position="75"/>
        <end position="102"/>
    </location>
</feature>
<protein>
    <submittedName>
        <fullName evidence="2">Uncharacterized protein</fullName>
    </submittedName>
</protein>
<dbReference type="EMBL" id="LXQA010078793">
    <property type="protein sequence ID" value="MCI11081.1"/>
    <property type="molecule type" value="Genomic_DNA"/>
</dbReference>
<proteinExistence type="predicted"/>
<dbReference type="Proteomes" id="UP000265520">
    <property type="component" value="Unassembled WGS sequence"/>
</dbReference>
<organism evidence="2 3">
    <name type="scientific">Trifolium medium</name>
    <dbReference type="NCBI Taxonomy" id="97028"/>
    <lineage>
        <taxon>Eukaryota</taxon>
        <taxon>Viridiplantae</taxon>
        <taxon>Streptophyta</taxon>
        <taxon>Embryophyta</taxon>
        <taxon>Tracheophyta</taxon>
        <taxon>Spermatophyta</taxon>
        <taxon>Magnoliopsida</taxon>
        <taxon>eudicotyledons</taxon>
        <taxon>Gunneridae</taxon>
        <taxon>Pentapetalae</taxon>
        <taxon>rosids</taxon>
        <taxon>fabids</taxon>
        <taxon>Fabales</taxon>
        <taxon>Fabaceae</taxon>
        <taxon>Papilionoideae</taxon>
        <taxon>50 kb inversion clade</taxon>
        <taxon>NPAAA clade</taxon>
        <taxon>Hologalegina</taxon>
        <taxon>IRL clade</taxon>
        <taxon>Trifolieae</taxon>
        <taxon>Trifolium</taxon>
    </lineage>
</organism>
<feature type="non-terminal residue" evidence="2">
    <location>
        <position position="1"/>
    </location>
</feature>
<evidence type="ECO:0000313" key="2">
    <source>
        <dbReference type="EMBL" id="MCI11081.1"/>
    </source>
</evidence>
<evidence type="ECO:0000256" key="1">
    <source>
        <dbReference type="SAM" id="MobiDB-lite"/>
    </source>
</evidence>
<accession>A0A392PG60</accession>
<dbReference type="AlphaFoldDB" id="A0A392PG60"/>